<dbReference type="HOGENOM" id="CLU_1239180_0_0_5"/>
<proteinExistence type="predicted"/>
<dbReference type="AlphaFoldDB" id="A1B3X1"/>
<sequence>MNPAMRYRHIATYIGPQAPFVTNIANLRTYAGPDGHALYSITHVGGGIAAYRIASADQPIEMIGTRPHAASMGYAGTPNASIVTLGDDPVLFGTGLRDALGAGIRLDGGGGFRDGARLTGPGGLPGDVIRLGQFQTPLGDFLYSARDGQTAFDIWRLSGDGRVSHVTQAALPPGPNVQGTEIDAMLVATLGDRSFVVSASATGNYVAVQMIHADGSVGTTHML</sequence>
<keyword evidence="2" id="KW-1185">Reference proteome</keyword>
<dbReference type="eggNOG" id="COG2931">
    <property type="taxonomic scope" value="Bacteria"/>
</dbReference>
<dbReference type="EnsemblBacteria" id="ABL70215">
    <property type="protein sequence ID" value="ABL70215"/>
    <property type="gene ID" value="Pden_2123"/>
</dbReference>
<dbReference type="Proteomes" id="UP000000361">
    <property type="component" value="Chromosome 1"/>
</dbReference>
<accession>A1B3X1</accession>
<name>A1B3X1_PARDP</name>
<dbReference type="EMBL" id="CP000489">
    <property type="protein sequence ID" value="ABL70215.1"/>
    <property type="molecule type" value="Genomic_DNA"/>
</dbReference>
<dbReference type="KEGG" id="pde:Pden_2123"/>
<gene>
    <name evidence="1" type="ordered locus">Pden_2123</name>
</gene>
<protein>
    <submittedName>
        <fullName evidence="1">Uncharacterized protein</fullName>
    </submittedName>
</protein>
<dbReference type="STRING" id="318586.Pden_2123"/>
<reference evidence="2" key="1">
    <citation type="submission" date="2006-12" db="EMBL/GenBank/DDBJ databases">
        <title>Complete sequence of chromosome 1 of Paracoccus denitrificans PD1222.</title>
        <authorList>
            <person name="Copeland A."/>
            <person name="Lucas S."/>
            <person name="Lapidus A."/>
            <person name="Barry K."/>
            <person name="Detter J.C."/>
            <person name="Glavina del Rio T."/>
            <person name="Hammon N."/>
            <person name="Israni S."/>
            <person name="Dalin E."/>
            <person name="Tice H."/>
            <person name="Pitluck S."/>
            <person name="Munk A.C."/>
            <person name="Brettin T."/>
            <person name="Bruce D."/>
            <person name="Han C."/>
            <person name="Tapia R."/>
            <person name="Gilna P."/>
            <person name="Schmutz J."/>
            <person name="Larimer F."/>
            <person name="Land M."/>
            <person name="Hauser L."/>
            <person name="Kyrpides N."/>
            <person name="Lykidis A."/>
            <person name="Spiro S."/>
            <person name="Richardson D.J."/>
            <person name="Moir J.W.B."/>
            <person name="Ferguson S.J."/>
            <person name="van Spanning R.J.M."/>
            <person name="Richardson P."/>
        </authorList>
    </citation>
    <scope>NUCLEOTIDE SEQUENCE [LARGE SCALE GENOMIC DNA]</scope>
    <source>
        <strain evidence="2">Pd 1222</strain>
    </source>
</reference>
<organism evidence="1 2">
    <name type="scientific">Paracoccus denitrificans (strain Pd 1222)</name>
    <dbReference type="NCBI Taxonomy" id="318586"/>
    <lineage>
        <taxon>Bacteria</taxon>
        <taxon>Pseudomonadati</taxon>
        <taxon>Pseudomonadota</taxon>
        <taxon>Alphaproteobacteria</taxon>
        <taxon>Rhodobacterales</taxon>
        <taxon>Paracoccaceae</taxon>
        <taxon>Paracoccus</taxon>
    </lineage>
</organism>
<evidence type="ECO:0000313" key="1">
    <source>
        <dbReference type="EMBL" id="ABL70215.1"/>
    </source>
</evidence>
<evidence type="ECO:0000313" key="2">
    <source>
        <dbReference type="Proteomes" id="UP000000361"/>
    </source>
</evidence>